<evidence type="ECO:0000256" key="1">
    <source>
        <dbReference type="SAM" id="Phobius"/>
    </source>
</evidence>
<evidence type="ECO:0000313" key="4">
    <source>
        <dbReference type="Proteomes" id="UP000282674"/>
    </source>
</evidence>
<keyword evidence="1" id="KW-0812">Transmembrane</keyword>
<feature type="transmembrane region" description="Helical" evidence="1">
    <location>
        <begin position="182"/>
        <end position="202"/>
    </location>
</feature>
<keyword evidence="4" id="KW-1185">Reference proteome</keyword>
<proteinExistence type="predicted"/>
<dbReference type="EMBL" id="RFFG01000048">
    <property type="protein sequence ID" value="RMI40911.1"/>
    <property type="molecule type" value="Genomic_DNA"/>
</dbReference>
<protein>
    <submittedName>
        <fullName evidence="3">PH domain-containing protein</fullName>
    </submittedName>
</protein>
<keyword evidence="1" id="KW-1133">Transmembrane helix</keyword>
<dbReference type="InterPro" id="IPR019692">
    <property type="entry name" value="CFP-6_PH"/>
</dbReference>
<dbReference type="Pfam" id="PF10756">
    <property type="entry name" value="bPH_6"/>
    <property type="match status" value="1"/>
</dbReference>
<feature type="domain" description="Low molecular weight protein antigen 6 PH" evidence="2">
    <location>
        <begin position="64"/>
        <end position="131"/>
    </location>
</feature>
<dbReference type="AlphaFoldDB" id="A0A3M2LTV6"/>
<sequence length="203" mass="21694">MTPLYTVRSPVARVAAWAWVAFTVLNLLDLGLGLTGKPVRDTTGAVMAALLLVGCGIAYVLGLRPGIVADEAGVTFRNPLRDVRAPWRAVREIKAKDAITVTFAQADGTDRTMRAWVLQTSPRAAARAEARSQREAAKLPKGAEKALKGRTPTLYAVEQLTEIAERERPKTDEDATTGTVKWSPVAVASLVVPLVLLAVAGVL</sequence>
<comment type="caution">
    <text evidence="3">The sequence shown here is derived from an EMBL/GenBank/DDBJ whole genome shotgun (WGS) entry which is preliminary data.</text>
</comment>
<accession>A0A3M2LTV6</accession>
<gene>
    <name evidence="3" type="ORF">EBO15_24950</name>
</gene>
<reference evidence="3 4" key="1">
    <citation type="submission" date="2018-10" db="EMBL/GenBank/DDBJ databases">
        <title>Isolation from soil.</title>
        <authorList>
            <person name="Hu J."/>
        </authorList>
    </citation>
    <scope>NUCLEOTIDE SEQUENCE [LARGE SCALE GENOMIC DNA]</scope>
    <source>
        <strain evidence="3 4">NEAU-Ht49</strain>
    </source>
</reference>
<organism evidence="3 4">
    <name type="scientific">Actinomadura harenae</name>
    <dbReference type="NCBI Taxonomy" id="2483351"/>
    <lineage>
        <taxon>Bacteria</taxon>
        <taxon>Bacillati</taxon>
        <taxon>Actinomycetota</taxon>
        <taxon>Actinomycetes</taxon>
        <taxon>Streptosporangiales</taxon>
        <taxon>Thermomonosporaceae</taxon>
        <taxon>Actinomadura</taxon>
    </lineage>
</organism>
<dbReference type="RefSeq" id="WP_122196870.1">
    <property type="nucleotide sequence ID" value="NZ_JBHSKC010000001.1"/>
</dbReference>
<dbReference type="OrthoDB" id="3819655at2"/>
<name>A0A3M2LTV6_9ACTN</name>
<dbReference type="Proteomes" id="UP000282674">
    <property type="component" value="Unassembled WGS sequence"/>
</dbReference>
<feature type="transmembrane region" description="Helical" evidence="1">
    <location>
        <begin position="14"/>
        <end position="32"/>
    </location>
</feature>
<evidence type="ECO:0000313" key="3">
    <source>
        <dbReference type="EMBL" id="RMI40911.1"/>
    </source>
</evidence>
<keyword evidence="1" id="KW-0472">Membrane</keyword>
<evidence type="ECO:0000259" key="2">
    <source>
        <dbReference type="Pfam" id="PF10756"/>
    </source>
</evidence>
<feature type="transmembrane region" description="Helical" evidence="1">
    <location>
        <begin position="44"/>
        <end position="62"/>
    </location>
</feature>